<dbReference type="OrthoDB" id="35051at10239"/>
<dbReference type="Gene3D" id="2.60.120.260">
    <property type="entry name" value="Galactose-binding domain-like"/>
    <property type="match status" value="1"/>
</dbReference>
<proteinExistence type="predicted"/>
<reference evidence="1 2" key="1">
    <citation type="journal article" date="1990" name="J. Gen. Microbiol.">
        <title>Further biological and molecular characterization of actinophage VWB.</title>
        <authorList>
            <person name="Anne J."/>
            <person name="Van Mellaert L."/>
            <person name="Decock B."/>
            <person name="Van Damme J."/>
            <person name="Van Aerschot A."/>
            <person name="Herdewijn P."/>
            <person name="Eyssen H."/>
        </authorList>
    </citation>
    <scope>NUCLEOTIDE SEQUENCE [LARGE SCALE GENOMIC DNA]</scope>
</reference>
<protein>
    <recommendedName>
        <fullName evidence="3">Minor tail protein</fullName>
    </recommendedName>
</protein>
<dbReference type="KEGG" id="vg:2732848"/>
<evidence type="ECO:0008006" key="3">
    <source>
        <dbReference type="Google" id="ProtNLM"/>
    </source>
</evidence>
<reference evidence="1 2" key="3">
    <citation type="journal article" date="1998" name="Microbiology">
        <title>Site-specific integration of bacteriophage VWB genome into Streptomyces venezuelae and construction of a VWB-based integrative vector.</title>
        <authorList>
            <person name="Van Mellaert L."/>
            <person name="Mei L."/>
            <person name="Lammertyn E."/>
            <person name="Schacht S."/>
            <person name="Anne J."/>
        </authorList>
    </citation>
    <scope>NUCLEOTIDE SEQUENCE [LARGE SCALE GENOMIC DNA]</scope>
</reference>
<evidence type="ECO:0000313" key="1">
    <source>
        <dbReference type="EMBL" id="AAR29751.1"/>
    </source>
</evidence>
<sequence>MPIPGNLLSSTTESVDPNTSGWTAKLNATLLLGTNGRNGPGALTVRSVAAGEAQARTVAAVPVTAGVEYSAFADASTPTVPERIGIRWLDAASAELGITWSLVAAWTSTLWHRIAVAGIAPPGATQAQIVLSMMTPAAAGVVTYFENVYFGPPIRTTGNLFDYNTESIERDATGWVAESNTTVTRTQPALQWPVDYYLAGGHTLAVTAVANGNASVRTAEQAAATPGRQYLGYCYISPPTSGSSCWVELRFYDATHTLIGSPTRATMASPGVGPYRQKVSAYAPTGTAYVALAAGITSATAGQVMRVDSAVVTSTIPTREGSVVPYADSSFEQGVAGWTVVSGVATLARLTPWGTDALEGSYSMTVTSSTATTSVIRSARFPLGSGVAGREWTAEIGARVTAGAWNFTRIIRWYDASAVEIGATTVASAPIPTPNWWLLRVSGNRPVGATQAAIEWTLAATSASSVLRLDTANLWESLPLTGAVSHHDDAYIELTARELLLDTYLTVWRVGPDGKRTFVRGASGLLDRVLITSDVLVVEDYEAPLGVAVRYEIEMRDAAGVLQGNRSIEADPLDPGDGLMCWIKDPGLPQFNCRAMVARVPEWTRPIEQVVHRPRGRSRPVVRSQVRGDYEGQLGVWTRTDDETDALNRVLDSGGVIFLQFAPGWHESDRYVSVGETPLPRAVDDGEEEWRVWTLPLITVDMPTTLGIAGSAGRTWQDILTEFATWQDVESAYATWLDVLLNRRL</sequence>
<dbReference type="RefSeq" id="NP_958290.1">
    <property type="nucleotide sequence ID" value="NC_005345.2"/>
</dbReference>
<evidence type="ECO:0000313" key="2">
    <source>
        <dbReference type="Proteomes" id="UP000001708"/>
    </source>
</evidence>
<name>Q6VY41_9CAUD</name>
<dbReference type="EMBL" id="AY320035">
    <property type="protein sequence ID" value="AAR29751.1"/>
    <property type="molecule type" value="Genomic_DNA"/>
</dbReference>
<dbReference type="Proteomes" id="UP000001708">
    <property type="component" value="Segment"/>
</dbReference>
<keyword evidence="2" id="KW-1185">Reference proteome</keyword>
<reference evidence="1 2" key="4">
    <citation type="journal article" date="2005" name="Virology">
        <title>Complete genomic nucleotide sequence and analysis of the temperate bacteriophage VWB.</title>
        <authorList>
            <person name="Van Dessel W."/>
            <person name="Van Mellaert L."/>
            <person name="Liesegang H."/>
            <person name="Raasch C."/>
            <person name="De Keersmaeker S."/>
            <person name="Geukens N."/>
            <person name="Lammertyn E."/>
            <person name="Streit W."/>
            <person name="Anne J."/>
        </authorList>
    </citation>
    <scope>NUCLEOTIDE SEQUENCE [LARGE SCALE GENOMIC DNA]</scope>
</reference>
<organism evidence="1 2">
    <name type="scientific">Streptomyces phage VWB</name>
    <dbReference type="NCBI Taxonomy" id="10702"/>
    <lineage>
        <taxon>Viruses</taxon>
        <taxon>Duplodnaviria</taxon>
        <taxon>Heunggongvirae</taxon>
        <taxon>Uroviricota</taxon>
        <taxon>Caudoviricetes</taxon>
        <taxon>Veewebvirus</taxon>
        <taxon>Veewebvirus vwb</taxon>
    </lineage>
</organism>
<accession>Q6VY41</accession>
<dbReference type="GeneID" id="2732848"/>
<reference evidence="1 2" key="2">
    <citation type="journal article" date="1995" name="Arch. Virol.">
        <title>Analysis of the open reading frames of the main capsid proteins of actinophage VWB.</title>
        <authorList>
            <person name="Anne J."/>
            <person name="Fiten P."/>
            <person name="Van Mellaert L."/>
            <person name="Joris B."/>
            <person name="Opdenakker G."/>
            <person name="Eyssen H."/>
        </authorList>
    </citation>
    <scope>NUCLEOTIDE SEQUENCE [LARGE SCALE GENOMIC DNA]</scope>
</reference>